<sequence>MEHIETLFTLARDNYLLVFIIGTCASFLESFIPALPLMGIVVANSMVLGWGFGLLASTIGSCGATYLLFLLSNKFGHFKVFQKIEKNNDKVDKVIKWVKYQGFVTLFIAYSCPFIPGCLVTIACGISEKKADSFVPAMISGRIVMFLVASYIGNDLYSFLHSPMKIIFVSLLIVVSFLIGRKINNKIEAKHNN</sequence>
<name>A0A0C7P935_PARSO</name>
<reference evidence="9 10" key="1">
    <citation type="submission" date="2015-01" db="EMBL/GenBank/DDBJ databases">
        <authorList>
            <person name="Aslett A.Martin."/>
            <person name="De Silva Nishadi"/>
        </authorList>
    </citation>
    <scope>NUCLEOTIDE SEQUENCE [LARGE SCALE GENOMIC DNA]</scope>
    <source>
        <strain evidence="9 10">R28058</strain>
    </source>
</reference>
<proteinExistence type="inferred from homology"/>
<feature type="transmembrane region" description="Helical" evidence="7">
    <location>
        <begin position="133"/>
        <end position="153"/>
    </location>
</feature>
<dbReference type="PANTHER" id="PTHR42709">
    <property type="entry name" value="ALKALINE PHOSPHATASE LIKE PROTEIN"/>
    <property type="match status" value="1"/>
</dbReference>
<protein>
    <submittedName>
        <fullName evidence="9">DedA family protein</fullName>
    </submittedName>
</protein>
<feature type="domain" description="VTT" evidence="8">
    <location>
        <begin position="36"/>
        <end position="154"/>
    </location>
</feature>
<feature type="transmembrane region" description="Helical" evidence="7">
    <location>
        <begin position="103"/>
        <end position="126"/>
    </location>
</feature>
<comment type="similarity">
    <text evidence="2">Belongs to the DedA family.</text>
</comment>
<keyword evidence="3" id="KW-1003">Cell membrane</keyword>
<dbReference type="EMBL" id="CEKZ01000003">
    <property type="protein sequence ID" value="CEQ03189.1"/>
    <property type="molecule type" value="Genomic_DNA"/>
</dbReference>
<evidence type="ECO:0000259" key="8">
    <source>
        <dbReference type="Pfam" id="PF09335"/>
    </source>
</evidence>
<evidence type="ECO:0000256" key="6">
    <source>
        <dbReference type="ARBA" id="ARBA00023136"/>
    </source>
</evidence>
<evidence type="ECO:0000256" key="7">
    <source>
        <dbReference type="SAM" id="Phobius"/>
    </source>
</evidence>
<feature type="transmembrane region" description="Helical" evidence="7">
    <location>
        <begin position="15"/>
        <end position="35"/>
    </location>
</feature>
<dbReference type="PANTHER" id="PTHR42709:SF6">
    <property type="entry name" value="UNDECAPRENYL PHOSPHATE TRANSPORTER A"/>
    <property type="match status" value="1"/>
</dbReference>
<dbReference type="Proteomes" id="UP000049127">
    <property type="component" value="Unassembled WGS sequence"/>
</dbReference>
<dbReference type="GO" id="GO:0005886">
    <property type="term" value="C:plasma membrane"/>
    <property type="evidence" value="ECO:0007669"/>
    <property type="project" value="UniProtKB-SubCell"/>
</dbReference>
<keyword evidence="6 7" id="KW-0472">Membrane</keyword>
<dbReference type="InterPro" id="IPR032816">
    <property type="entry name" value="VTT_dom"/>
</dbReference>
<dbReference type="OrthoDB" id="1651121at2"/>
<keyword evidence="5 7" id="KW-1133">Transmembrane helix</keyword>
<organism evidence="9 10">
    <name type="scientific">Paraclostridium sordellii</name>
    <name type="common">Clostridium sordellii</name>
    <dbReference type="NCBI Taxonomy" id="1505"/>
    <lineage>
        <taxon>Bacteria</taxon>
        <taxon>Bacillati</taxon>
        <taxon>Bacillota</taxon>
        <taxon>Clostridia</taxon>
        <taxon>Peptostreptococcales</taxon>
        <taxon>Peptostreptococcaceae</taxon>
        <taxon>Paraclostridium</taxon>
    </lineage>
</organism>
<evidence type="ECO:0000256" key="4">
    <source>
        <dbReference type="ARBA" id="ARBA00022692"/>
    </source>
</evidence>
<evidence type="ECO:0000256" key="3">
    <source>
        <dbReference type="ARBA" id="ARBA00022475"/>
    </source>
</evidence>
<feature type="transmembrane region" description="Helical" evidence="7">
    <location>
        <begin position="47"/>
        <end position="69"/>
    </location>
</feature>
<gene>
    <name evidence="9" type="ORF">R28058_09221</name>
</gene>
<dbReference type="RefSeq" id="WP_055333883.1">
    <property type="nucleotide sequence ID" value="NZ_CDNF01000003.1"/>
</dbReference>
<dbReference type="Pfam" id="PF09335">
    <property type="entry name" value="VTT_dom"/>
    <property type="match status" value="1"/>
</dbReference>
<accession>A0A0C7P935</accession>
<dbReference type="AlphaFoldDB" id="A0A0C7P935"/>
<comment type="subcellular location">
    <subcellularLocation>
        <location evidence="1">Cell membrane</location>
        <topology evidence="1">Multi-pass membrane protein</topology>
    </subcellularLocation>
</comment>
<evidence type="ECO:0000256" key="1">
    <source>
        <dbReference type="ARBA" id="ARBA00004651"/>
    </source>
</evidence>
<keyword evidence="4 7" id="KW-0812">Transmembrane</keyword>
<evidence type="ECO:0000313" key="10">
    <source>
        <dbReference type="Proteomes" id="UP000049127"/>
    </source>
</evidence>
<evidence type="ECO:0000256" key="5">
    <source>
        <dbReference type="ARBA" id="ARBA00022989"/>
    </source>
</evidence>
<evidence type="ECO:0000313" key="9">
    <source>
        <dbReference type="EMBL" id="CEQ03189.1"/>
    </source>
</evidence>
<evidence type="ECO:0000256" key="2">
    <source>
        <dbReference type="ARBA" id="ARBA00010792"/>
    </source>
</evidence>
<feature type="transmembrane region" description="Helical" evidence="7">
    <location>
        <begin position="159"/>
        <end position="180"/>
    </location>
</feature>
<dbReference type="InterPro" id="IPR051311">
    <property type="entry name" value="DedA_domain"/>
</dbReference>